<comment type="catalytic activity">
    <reaction evidence="17">
        <text>(2E)-hexenoyl-CoA + NADPH + H(+) = hexanoyl-CoA + NADP(+)</text>
        <dbReference type="Rhea" id="RHEA:44956"/>
        <dbReference type="ChEBI" id="CHEBI:15378"/>
        <dbReference type="ChEBI" id="CHEBI:57783"/>
        <dbReference type="ChEBI" id="CHEBI:58349"/>
        <dbReference type="ChEBI" id="CHEBI:62077"/>
        <dbReference type="ChEBI" id="CHEBI:62620"/>
    </reaction>
    <physiologicalReaction direction="left-to-right" evidence="17">
        <dbReference type="Rhea" id="RHEA:44957"/>
    </physiologicalReaction>
</comment>
<name>A0A4D4MVS8_STRAX</name>
<evidence type="ECO:0000256" key="17">
    <source>
        <dbReference type="ARBA" id="ARBA00049108"/>
    </source>
</evidence>
<evidence type="ECO:0000256" key="20">
    <source>
        <dbReference type="ARBA" id="ARBA00049559"/>
    </source>
</evidence>
<evidence type="ECO:0000256" key="4">
    <source>
        <dbReference type="ARBA" id="ARBA00022553"/>
    </source>
</evidence>
<dbReference type="Pfam" id="PF13561">
    <property type="entry name" value="adh_short_C2"/>
    <property type="match status" value="1"/>
</dbReference>
<evidence type="ECO:0000256" key="3">
    <source>
        <dbReference type="ARBA" id="ARBA00022516"/>
    </source>
</evidence>
<keyword evidence="7" id="KW-0560">Oxidoreductase</keyword>
<dbReference type="GO" id="GO:0008667">
    <property type="term" value="F:2,3-dihydro-2,3-dihydroxybenzoate dehydrogenase activity"/>
    <property type="evidence" value="ECO:0007669"/>
    <property type="project" value="InterPro"/>
</dbReference>
<comment type="subcellular location">
    <subcellularLocation>
        <location evidence="1">Peroxisome</location>
    </subcellularLocation>
</comment>
<keyword evidence="9" id="KW-0576">Peroxisome</keyword>
<accession>A0A4D4MVS8</accession>
<dbReference type="InterPro" id="IPR003560">
    <property type="entry name" value="DHB_DH"/>
</dbReference>
<dbReference type="EMBL" id="BJHY01000001">
    <property type="protein sequence ID" value="GDY76253.1"/>
    <property type="molecule type" value="Genomic_DNA"/>
</dbReference>
<dbReference type="SUPFAM" id="SSF51735">
    <property type="entry name" value="NAD(P)-binding Rossmann-fold domains"/>
    <property type="match status" value="1"/>
</dbReference>
<evidence type="ECO:0000256" key="8">
    <source>
        <dbReference type="ARBA" id="ARBA00023098"/>
    </source>
</evidence>
<comment type="catalytic activity">
    <reaction evidence="20">
        <text>(2E)-octenoyl-CoA + NADPH + H(+) = octanoyl-CoA + NADP(+)</text>
        <dbReference type="Rhea" id="RHEA:44952"/>
        <dbReference type="ChEBI" id="CHEBI:15378"/>
        <dbReference type="ChEBI" id="CHEBI:57386"/>
        <dbReference type="ChEBI" id="CHEBI:57783"/>
        <dbReference type="ChEBI" id="CHEBI:58349"/>
        <dbReference type="ChEBI" id="CHEBI:62242"/>
    </reaction>
    <physiologicalReaction direction="left-to-right" evidence="20">
        <dbReference type="Rhea" id="RHEA:44953"/>
    </physiologicalReaction>
</comment>
<comment type="subunit">
    <text evidence="12">Interacts with PEX5, probably required to target it into peroxisomes.</text>
</comment>
<keyword evidence="5" id="KW-0276">Fatty acid metabolism</keyword>
<evidence type="ECO:0000256" key="16">
    <source>
        <dbReference type="ARBA" id="ARBA00048686"/>
    </source>
</evidence>
<dbReference type="PANTHER" id="PTHR24317">
    <property type="entry name" value="PEROXISOMAL TRANS-2-ENOYL-COA REDUCTASE"/>
    <property type="match status" value="1"/>
</dbReference>
<dbReference type="Proteomes" id="UP000299211">
    <property type="component" value="Unassembled WGS sequence"/>
</dbReference>
<evidence type="ECO:0000256" key="18">
    <source>
        <dbReference type="ARBA" id="ARBA00049251"/>
    </source>
</evidence>
<evidence type="ECO:0000256" key="5">
    <source>
        <dbReference type="ARBA" id="ARBA00022832"/>
    </source>
</evidence>
<keyword evidence="4" id="KW-0597">Phosphoprotein</keyword>
<comment type="catalytic activity">
    <reaction evidence="15">
        <text>(2E)-dodecenoyl-CoA + NADPH + H(+) = dodecanoyl-CoA + NADP(+)</text>
        <dbReference type="Rhea" id="RHEA:44964"/>
        <dbReference type="ChEBI" id="CHEBI:15378"/>
        <dbReference type="ChEBI" id="CHEBI:57330"/>
        <dbReference type="ChEBI" id="CHEBI:57375"/>
        <dbReference type="ChEBI" id="CHEBI:57783"/>
        <dbReference type="ChEBI" id="CHEBI:58349"/>
    </reaction>
    <physiologicalReaction direction="left-to-right" evidence="15">
        <dbReference type="Rhea" id="RHEA:44965"/>
    </physiologicalReaction>
</comment>
<protein>
    <recommendedName>
        <fullName evidence="14">Peroxisomal trans-2-enoyl-CoA reductase</fullName>
        <ecNumber evidence="13">1.3.1.38</ecNumber>
    </recommendedName>
</protein>
<comment type="caution">
    <text evidence="21">The sequence shown here is derived from an EMBL/GenBank/DDBJ whole genome shotgun (WGS) entry which is preliminary data.</text>
</comment>
<proteinExistence type="predicted"/>
<evidence type="ECO:0000256" key="9">
    <source>
        <dbReference type="ARBA" id="ARBA00023140"/>
    </source>
</evidence>
<keyword evidence="6" id="KW-0521">NADP</keyword>
<keyword evidence="10" id="KW-0275">Fatty acid biosynthesis</keyword>
<evidence type="ECO:0000256" key="10">
    <source>
        <dbReference type="ARBA" id="ARBA00023160"/>
    </source>
</evidence>
<evidence type="ECO:0000256" key="14">
    <source>
        <dbReference type="ARBA" id="ARBA00041063"/>
    </source>
</evidence>
<evidence type="ECO:0000313" key="21">
    <source>
        <dbReference type="EMBL" id="GDY76253.1"/>
    </source>
</evidence>
<reference evidence="21 22" key="1">
    <citation type="submission" date="2019-04" db="EMBL/GenBank/DDBJ databases">
        <title>Draft genome sequences of Streptomyces avermitilis ATCC 31267.</title>
        <authorList>
            <person name="Komaki H."/>
            <person name="Tamura T."/>
            <person name="Hosoyama A."/>
        </authorList>
    </citation>
    <scope>NUCLEOTIDE SEQUENCE [LARGE SCALE GENOMIC DNA]</scope>
    <source>
        <strain evidence="21 22">ATCC 31267</strain>
    </source>
</reference>
<dbReference type="GO" id="GO:0006633">
    <property type="term" value="P:fatty acid biosynthetic process"/>
    <property type="evidence" value="ECO:0007669"/>
    <property type="project" value="UniProtKB-KW"/>
</dbReference>
<comment type="catalytic activity">
    <reaction evidence="16">
        <text>(2E)-tetradecenoyl-CoA + NADPH + H(+) = tetradecanoyl-CoA + NADP(+)</text>
        <dbReference type="Rhea" id="RHEA:44968"/>
        <dbReference type="ChEBI" id="CHEBI:15378"/>
        <dbReference type="ChEBI" id="CHEBI:57385"/>
        <dbReference type="ChEBI" id="CHEBI:57783"/>
        <dbReference type="ChEBI" id="CHEBI:58349"/>
        <dbReference type="ChEBI" id="CHEBI:61405"/>
    </reaction>
    <physiologicalReaction direction="left-to-right" evidence="16">
        <dbReference type="Rhea" id="RHEA:44969"/>
    </physiologicalReaction>
</comment>
<dbReference type="InterPro" id="IPR052388">
    <property type="entry name" value="Peroxisomal_t2-enoyl-CoA_red"/>
</dbReference>
<evidence type="ECO:0000256" key="12">
    <source>
        <dbReference type="ARBA" id="ARBA00038622"/>
    </source>
</evidence>
<organism evidence="21 22">
    <name type="scientific">Streptomyces avermitilis</name>
    <dbReference type="NCBI Taxonomy" id="33903"/>
    <lineage>
        <taxon>Bacteria</taxon>
        <taxon>Bacillati</taxon>
        <taxon>Actinomycetota</taxon>
        <taxon>Actinomycetes</taxon>
        <taxon>Kitasatosporales</taxon>
        <taxon>Streptomycetaceae</taxon>
        <taxon>Streptomyces</taxon>
    </lineage>
</organism>
<evidence type="ECO:0000256" key="7">
    <source>
        <dbReference type="ARBA" id="ARBA00023002"/>
    </source>
</evidence>
<gene>
    <name evidence="21" type="ORF">SAV31267_057380</name>
</gene>
<evidence type="ECO:0000256" key="11">
    <source>
        <dbReference type="ARBA" id="ARBA00037124"/>
    </source>
</evidence>
<evidence type="ECO:0000256" key="19">
    <source>
        <dbReference type="ARBA" id="ARBA00049386"/>
    </source>
</evidence>
<comment type="catalytic activity">
    <reaction evidence="19">
        <text>(2E)-decenoyl-CoA + NADPH + H(+) = decanoyl-CoA + NADP(+)</text>
        <dbReference type="Rhea" id="RHEA:44960"/>
        <dbReference type="ChEBI" id="CHEBI:15378"/>
        <dbReference type="ChEBI" id="CHEBI:57783"/>
        <dbReference type="ChEBI" id="CHEBI:58349"/>
        <dbReference type="ChEBI" id="CHEBI:61406"/>
        <dbReference type="ChEBI" id="CHEBI:61430"/>
    </reaction>
    <physiologicalReaction direction="left-to-right" evidence="19">
        <dbReference type="Rhea" id="RHEA:44961"/>
    </physiologicalReaction>
</comment>
<dbReference type="AlphaFoldDB" id="A0A4D4MVS8"/>
<dbReference type="PANTHER" id="PTHR24317:SF7">
    <property type="entry name" value="PEROXISOMAL TRANS-2-ENOYL-COA REDUCTASE"/>
    <property type="match status" value="1"/>
</dbReference>
<comment type="catalytic activity">
    <reaction evidence="18">
        <text>a (2E)-enoyl-CoA + NADPH + H(+) = a 2,3-saturated acyl-CoA + NADP(+)</text>
        <dbReference type="Rhea" id="RHEA:33763"/>
        <dbReference type="ChEBI" id="CHEBI:15378"/>
        <dbReference type="ChEBI" id="CHEBI:57783"/>
        <dbReference type="ChEBI" id="CHEBI:58349"/>
        <dbReference type="ChEBI" id="CHEBI:58856"/>
        <dbReference type="ChEBI" id="CHEBI:65111"/>
        <dbReference type="EC" id="1.3.1.38"/>
    </reaction>
    <physiologicalReaction direction="left-to-right" evidence="18">
        <dbReference type="Rhea" id="RHEA:33764"/>
    </physiologicalReaction>
</comment>
<comment type="function">
    <text evidence="11">Participates in chain elongation of fatty acids. Catalyzes the reduction of trans-2-enoyl-CoAs of varying chain lengths from 6:1 to 16:1, having maximum activity with 10:1 CoA. Has no 2,4-dienoyl-CoA reductase activity.</text>
</comment>
<dbReference type="PRINTS" id="PR01397">
    <property type="entry name" value="DHBDHDRGNASE"/>
</dbReference>
<evidence type="ECO:0000256" key="6">
    <source>
        <dbReference type="ARBA" id="ARBA00022857"/>
    </source>
</evidence>
<evidence type="ECO:0000256" key="2">
    <source>
        <dbReference type="ARBA" id="ARBA00005189"/>
    </source>
</evidence>
<keyword evidence="8" id="KW-0443">Lipid metabolism</keyword>
<dbReference type="GO" id="GO:0019290">
    <property type="term" value="P:siderophore biosynthetic process"/>
    <property type="evidence" value="ECO:0007669"/>
    <property type="project" value="InterPro"/>
</dbReference>
<evidence type="ECO:0000256" key="13">
    <source>
        <dbReference type="ARBA" id="ARBA00038849"/>
    </source>
</evidence>
<dbReference type="GO" id="GO:0019166">
    <property type="term" value="F:trans-2-enoyl-CoA reductase (NADPH) activity"/>
    <property type="evidence" value="ECO:0007669"/>
    <property type="project" value="UniProtKB-EC"/>
</dbReference>
<dbReference type="InterPro" id="IPR036291">
    <property type="entry name" value="NAD(P)-bd_dom_sf"/>
</dbReference>
<sequence>MTSELPPKVAKEMLGRIPLKRFGRPEDVAALVAFLLSSEAAYITGQVFQVDGGIAL</sequence>
<keyword evidence="3" id="KW-0444">Lipid biosynthesis</keyword>
<evidence type="ECO:0000256" key="15">
    <source>
        <dbReference type="ARBA" id="ARBA00047570"/>
    </source>
</evidence>
<dbReference type="EC" id="1.3.1.38" evidence="13"/>
<dbReference type="Gene3D" id="3.40.50.720">
    <property type="entry name" value="NAD(P)-binding Rossmann-like Domain"/>
    <property type="match status" value="1"/>
</dbReference>
<evidence type="ECO:0000256" key="1">
    <source>
        <dbReference type="ARBA" id="ARBA00004275"/>
    </source>
</evidence>
<evidence type="ECO:0000313" key="22">
    <source>
        <dbReference type="Proteomes" id="UP000299211"/>
    </source>
</evidence>
<comment type="pathway">
    <text evidence="2">Lipid metabolism.</text>
</comment>
<dbReference type="InterPro" id="IPR002347">
    <property type="entry name" value="SDR_fam"/>
</dbReference>